<evidence type="ECO:0000313" key="2">
    <source>
        <dbReference type="EMBL" id="OGF20600.1"/>
    </source>
</evidence>
<accession>A0A1F5S1N6</accession>
<protein>
    <recommendedName>
        <fullName evidence="1">Polymerase beta nucleotidyltransferase domain-containing protein</fullName>
    </recommendedName>
</protein>
<dbReference type="AlphaFoldDB" id="A0A1F5S1N6"/>
<evidence type="ECO:0000313" key="3">
    <source>
        <dbReference type="Proteomes" id="UP000178323"/>
    </source>
</evidence>
<dbReference type="PANTHER" id="PTHR33933">
    <property type="entry name" value="NUCLEOTIDYLTRANSFERASE"/>
    <property type="match status" value="1"/>
</dbReference>
<gene>
    <name evidence="2" type="ORF">A2Y83_01675</name>
</gene>
<dbReference type="Proteomes" id="UP000178323">
    <property type="component" value="Unassembled WGS sequence"/>
</dbReference>
<dbReference type="InterPro" id="IPR043519">
    <property type="entry name" value="NT_sf"/>
</dbReference>
<evidence type="ECO:0000259" key="1">
    <source>
        <dbReference type="Pfam" id="PF18765"/>
    </source>
</evidence>
<dbReference type="InterPro" id="IPR041633">
    <property type="entry name" value="Polbeta"/>
</dbReference>
<organism evidence="2 3">
    <name type="scientific">Candidatus Falkowbacteria bacterium RBG_13_39_14</name>
    <dbReference type="NCBI Taxonomy" id="1797985"/>
    <lineage>
        <taxon>Bacteria</taxon>
        <taxon>Candidatus Falkowiibacteriota</taxon>
    </lineage>
</organism>
<dbReference type="PANTHER" id="PTHR33933:SF1">
    <property type="entry name" value="PROTEIN ADENYLYLTRANSFERASE MNTA-RELATED"/>
    <property type="match status" value="1"/>
</dbReference>
<dbReference type="SUPFAM" id="SSF81301">
    <property type="entry name" value="Nucleotidyltransferase"/>
    <property type="match status" value="1"/>
</dbReference>
<dbReference type="Gene3D" id="3.30.460.10">
    <property type="entry name" value="Beta Polymerase, domain 2"/>
    <property type="match status" value="1"/>
</dbReference>
<feature type="domain" description="Polymerase beta nucleotidyltransferase" evidence="1">
    <location>
        <begin position="27"/>
        <end position="114"/>
    </location>
</feature>
<dbReference type="InterPro" id="IPR052548">
    <property type="entry name" value="Type_VII_TA_antitoxin"/>
</dbReference>
<comment type="caution">
    <text evidence="2">The sequence shown here is derived from an EMBL/GenBank/DDBJ whole genome shotgun (WGS) entry which is preliminary data.</text>
</comment>
<dbReference type="EMBL" id="MFFS01000083">
    <property type="protein sequence ID" value="OGF20600.1"/>
    <property type="molecule type" value="Genomic_DNA"/>
</dbReference>
<proteinExistence type="predicted"/>
<dbReference type="Pfam" id="PF18765">
    <property type="entry name" value="Polbeta"/>
    <property type="match status" value="1"/>
</dbReference>
<name>A0A1F5S1N6_9BACT</name>
<dbReference type="CDD" id="cd05403">
    <property type="entry name" value="NT_KNTase_like"/>
    <property type="match status" value="1"/>
</dbReference>
<reference evidence="2 3" key="1">
    <citation type="journal article" date="2016" name="Nat. Commun.">
        <title>Thousands of microbial genomes shed light on interconnected biogeochemical processes in an aquifer system.</title>
        <authorList>
            <person name="Anantharaman K."/>
            <person name="Brown C.T."/>
            <person name="Hug L.A."/>
            <person name="Sharon I."/>
            <person name="Castelle C.J."/>
            <person name="Probst A.J."/>
            <person name="Thomas B.C."/>
            <person name="Singh A."/>
            <person name="Wilkins M.J."/>
            <person name="Karaoz U."/>
            <person name="Brodie E.L."/>
            <person name="Williams K.H."/>
            <person name="Hubbard S.S."/>
            <person name="Banfield J.F."/>
        </authorList>
    </citation>
    <scope>NUCLEOTIDE SEQUENCE [LARGE SCALE GENOMIC DNA]</scope>
</reference>
<sequence length="115" mass="13460">MPKKDKNILSKKKALNYFKREILSAGKNNILKIYLFGSMLKEYKVRYDSDIDIVVFGRDKDLKKIERIVDEKAFEATAKYGESVEPLIYSQKYLLNPKSAFLQRVIEEGKEIYSL</sequence>